<dbReference type="EMBL" id="CP042467">
    <property type="protein sequence ID" value="QED28174.1"/>
    <property type="molecule type" value="Genomic_DNA"/>
</dbReference>
<dbReference type="InterPro" id="IPR027417">
    <property type="entry name" value="P-loop_NTPase"/>
</dbReference>
<dbReference type="Pfam" id="PF07693">
    <property type="entry name" value="KAP_NTPase"/>
    <property type="match status" value="1"/>
</dbReference>
<dbReference type="SUPFAM" id="SSF52540">
    <property type="entry name" value="P-loop containing nucleoside triphosphate hydrolases"/>
    <property type="match status" value="1"/>
</dbReference>
<sequence length="555" mass="63051">MNAHIERAIADYVRIDAPGYALLVDGAWGAGKTHLVNRLRDAGGSLESAIYVSCFGLENMTAFESALAMAMHPSSSKTAGLFRRILAPTAALTMVPGVKETAGAVLEQVEKVLAEPRKGIYVLDDLERSNLHNNNILGFVDFLLERYDAHVILVANVGEWQNANPKQFERVVGETLRVIADIGSAADSFVYSNIELDDVAAKAILDTFRKSTCHNLRTLRYVVQRFARHNSDLVLWEASDHFRERFFAELTWRVIEHRTHPEWDLRIEPFFAVWIRMRAEREKKEHTPDEERFLRLSHQHGEQMILSTFLRDEFWVDCIYNWKVDEGKLRELIYEYGIEPPLWEQCLDFPKLTDSKFQILLAKMDEKFESESAIVGQLHHISTRLWNSEKTGVKYGSLEVHKSVVMRKVAEFNIPRLLSFIEMDLSHGAAGYSYLSIGNAEFSGLISELKRIAGESLERKITEAISGWTPDNFLESIGSIGCRSTHLESHKDSIFRVLDRLDELQLQAAYIASMRGEAPGLGEVLREYAGTRLEGAPPIRGTILRAIHERRSLGH</sequence>
<organism evidence="2 3">
    <name type="scientific">Microvenator marinus</name>
    <dbReference type="NCBI Taxonomy" id="2600177"/>
    <lineage>
        <taxon>Bacteria</taxon>
        <taxon>Deltaproteobacteria</taxon>
        <taxon>Bradymonadales</taxon>
        <taxon>Microvenatoraceae</taxon>
        <taxon>Microvenator</taxon>
    </lineage>
</organism>
<feature type="domain" description="KAP NTPase" evidence="1">
    <location>
        <begin position="4"/>
        <end position="41"/>
    </location>
</feature>
<dbReference type="KEGG" id="bbae:FRD01_13220"/>
<dbReference type="AlphaFoldDB" id="A0A5B8XRK2"/>
<dbReference type="Proteomes" id="UP000321595">
    <property type="component" value="Chromosome"/>
</dbReference>
<dbReference type="OrthoDB" id="88903at2"/>
<evidence type="ECO:0000259" key="1">
    <source>
        <dbReference type="Pfam" id="PF07693"/>
    </source>
</evidence>
<gene>
    <name evidence="2" type="ORF">FRD01_13220</name>
</gene>
<evidence type="ECO:0000313" key="2">
    <source>
        <dbReference type="EMBL" id="QED28174.1"/>
    </source>
</evidence>
<protein>
    <recommendedName>
        <fullName evidence="1">KAP NTPase domain-containing protein</fullName>
    </recommendedName>
</protein>
<accession>A0A5B8XRK2</accession>
<keyword evidence="3" id="KW-1185">Reference proteome</keyword>
<dbReference type="RefSeq" id="WP_146960364.1">
    <property type="nucleotide sequence ID" value="NZ_CP042467.1"/>
</dbReference>
<name>A0A5B8XRK2_9DELT</name>
<reference evidence="2 3" key="1">
    <citation type="submission" date="2019-08" db="EMBL/GenBank/DDBJ databases">
        <authorList>
            <person name="Liang Q."/>
        </authorList>
    </citation>
    <scope>NUCLEOTIDE SEQUENCE [LARGE SCALE GENOMIC DNA]</scope>
    <source>
        <strain evidence="2 3">V1718</strain>
    </source>
</reference>
<evidence type="ECO:0000313" key="3">
    <source>
        <dbReference type="Proteomes" id="UP000321595"/>
    </source>
</evidence>
<proteinExistence type="predicted"/>
<dbReference type="InterPro" id="IPR011646">
    <property type="entry name" value="KAP_P-loop"/>
</dbReference>